<feature type="binding site" evidence="9">
    <location>
        <position position="12"/>
    </location>
    <ligand>
        <name>NADPH</name>
        <dbReference type="ChEBI" id="CHEBI:57783"/>
    </ligand>
</feature>
<feature type="binding site" evidence="9">
    <location>
        <position position="221"/>
    </location>
    <ligand>
        <name>Mn(2+)</name>
        <dbReference type="ChEBI" id="CHEBI:29035"/>
    </ligand>
</feature>
<comment type="function">
    <text evidence="9">Catalyzes the NADPH-dependent rearrangement and reduction of 1-deoxy-D-xylulose-5-phosphate (DXP) to 2-C-methyl-D-erythritol 4-phosphate (MEP).</text>
</comment>
<dbReference type="InterPro" id="IPR003821">
    <property type="entry name" value="DXP_reductoisomerase"/>
</dbReference>
<comment type="catalytic activity">
    <reaction evidence="8">
        <text>2-C-methyl-D-erythritol 4-phosphate + NADP(+) = 1-deoxy-D-xylulose 5-phosphate + NADPH + H(+)</text>
        <dbReference type="Rhea" id="RHEA:13717"/>
        <dbReference type="ChEBI" id="CHEBI:15378"/>
        <dbReference type="ChEBI" id="CHEBI:57783"/>
        <dbReference type="ChEBI" id="CHEBI:57792"/>
        <dbReference type="ChEBI" id="CHEBI:58262"/>
        <dbReference type="ChEBI" id="CHEBI:58349"/>
        <dbReference type="EC" id="1.1.1.267"/>
    </reaction>
    <physiologicalReaction direction="right-to-left" evidence="8">
        <dbReference type="Rhea" id="RHEA:13719"/>
    </physiologicalReaction>
</comment>
<feature type="binding site" evidence="9">
    <location>
        <position position="152"/>
    </location>
    <ligand>
        <name>Mn(2+)</name>
        <dbReference type="ChEBI" id="CHEBI:29035"/>
    </ligand>
</feature>
<dbReference type="SUPFAM" id="SSF51735">
    <property type="entry name" value="NAD(P)-binding Rossmann-fold domains"/>
    <property type="match status" value="1"/>
</dbReference>
<comment type="pathway">
    <text evidence="1 9">Isoprenoid biosynthesis; isopentenyl diphosphate biosynthesis via DXP pathway; isopentenyl diphosphate from 1-deoxy-D-xylulose 5-phosphate: step 1/6.</text>
</comment>
<evidence type="ECO:0000256" key="4">
    <source>
        <dbReference type="ARBA" id="ARBA00022857"/>
    </source>
</evidence>
<evidence type="ECO:0000313" key="13">
    <source>
        <dbReference type="EMBL" id="KGN82445.1"/>
    </source>
</evidence>
<gene>
    <name evidence="9" type="primary">dxr</name>
    <name evidence="13" type="ORF">HQ35_02500</name>
</gene>
<dbReference type="eggNOG" id="COG0743">
    <property type="taxonomic scope" value="Bacteria"/>
</dbReference>
<comment type="caution">
    <text evidence="9">Lacks conserved residue(s) required for the propagation of feature annotation.</text>
</comment>
<dbReference type="EC" id="1.1.1.267" evidence="9"/>
<evidence type="ECO:0000256" key="1">
    <source>
        <dbReference type="ARBA" id="ARBA00005094"/>
    </source>
</evidence>
<dbReference type="GO" id="GO:0030604">
    <property type="term" value="F:1-deoxy-D-xylulose-5-phosphate reductoisomerase activity"/>
    <property type="evidence" value="ECO:0007669"/>
    <property type="project" value="UniProtKB-UniRule"/>
</dbReference>
<feature type="binding site" evidence="9">
    <location>
        <position position="205"/>
    </location>
    <ligand>
        <name>NADPH</name>
        <dbReference type="ChEBI" id="CHEBI:57783"/>
    </ligand>
</feature>
<feature type="binding site" evidence="9">
    <location>
        <position position="176"/>
    </location>
    <ligand>
        <name>1-deoxy-D-xylulose 5-phosphate</name>
        <dbReference type="ChEBI" id="CHEBI:57792"/>
    </ligand>
</feature>
<dbReference type="GO" id="GO:0016853">
    <property type="term" value="F:isomerase activity"/>
    <property type="evidence" value="ECO:0007669"/>
    <property type="project" value="UniProtKB-KW"/>
</dbReference>
<dbReference type="GO" id="GO:0051484">
    <property type="term" value="P:isopentenyl diphosphate biosynthetic process, methylerythritol 4-phosphate pathway involved in terpenoid biosynthetic process"/>
    <property type="evidence" value="ECO:0007669"/>
    <property type="project" value="TreeGrafter"/>
</dbReference>
<evidence type="ECO:0000259" key="12">
    <source>
        <dbReference type="Pfam" id="PF13288"/>
    </source>
</evidence>
<dbReference type="FunFam" id="3.40.50.720:FF:000045">
    <property type="entry name" value="1-deoxy-D-xylulose 5-phosphate reductoisomerase"/>
    <property type="match status" value="1"/>
</dbReference>
<dbReference type="InterPro" id="IPR013512">
    <property type="entry name" value="DXP_reductoisomerase_N"/>
</dbReference>
<feature type="binding site" evidence="9">
    <location>
        <position position="13"/>
    </location>
    <ligand>
        <name>NADPH</name>
        <dbReference type="ChEBI" id="CHEBI:57783"/>
    </ligand>
</feature>
<dbReference type="InterPro" id="IPR036169">
    <property type="entry name" value="DXPR_C_sf"/>
</dbReference>
<dbReference type="GO" id="GO:0070402">
    <property type="term" value="F:NADPH binding"/>
    <property type="evidence" value="ECO:0007669"/>
    <property type="project" value="InterPro"/>
</dbReference>
<keyword evidence="4 9" id="KW-0521">NADP</keyword>
<dbReference type="SUPFAM" id="SSF55347">
    <property type="entry name" value="Glyceraldehyde-3-phosphate dehydrogenase-like, C-terminal domain"/>
    <property type="match status" value="1"/>
</dbReference>
<dbReference type="InterPro" id="IPR013644">
    <property type="entry name" value="DXP_reductoisomerase_C"/>
</dbReference>
<dbReference type="AlphaFoldDB" id="A0A0A2EY64"/>
<sequence length="386" mass="42582">MNPKKITILGSTGSIGTQALDVISRHRDLLSVYALVCHSNVDLLIRQAKEFKPQVVAIANDMQYKHLKKELSGENIEILVGNEAICDIASSYEADTVLSAMVGFAGLAPTVSAMESGRTIALANKETLVVAGELIMQLSRQQMSPIIPVDSEHSAIFQSIHGDKKDAVSHIYLTASGGPFVDYSAEQLEKVTPEQALKHPKWDMGKKVSIDSATLMNKGLEMIEAHWLFGVPPEQIEIAIHRQSIIHSMVGFKDGSVKAQLSLPDMRLPIAYGMLFPHRVDIELPLPSLKDLCQLTFETPRRDLFPCLDLAFESIEIGGTAPCVMNAANEIAVERFLAGNLSFTNIPRLIRDTMESMGSRNISNVAQLKDIDTEARQRSRAWSRHR</sequence>
<dbReference type="HAMAP" id="MF_00183">
    <property type="entry name" value="DXP_reductoisom"/>
    <property type="match status" value="1"/>
</dbReference>
<feature type="binding site" evidence="9">
    <location>
        <position position="221"/>
    </location>
    <ligand>
        <name>1-deoxy-D-xylulose 5-phosphate</name>
        <dbReference type="ChEBI" id="CHEBI:57792"/>
    </ligand>
</feature>
<keyword evidence="13" id="KW-0413">Isomerase</keyword>
<feature type="binding site" evidence="9">
    <location>
        <position position="14"/>
    </location>
    <ligand>
        <name>NADPH</name>
        <dbReference type="ChEBI" id="CHEBI:57783"/>
    </ligand>
</feature>
<dbReference type="Pfam" id="PF13288">
    <property type="entry name" value="DXPR_C"/>
    <property type="match status" value="1"/>
</dbReference>
<accession>A0A0A2EY64</accession>
<dbReference type="EMBL" id="JQJD01000010">
    <property type="protein sequence ID" value="KGN82445.1"/>
    <property type="molecule type" value="Genomic_DNA"/>
</dbReference>
<dbReference type="PANTHER" id="PTHR30525">
    <property type="entry name" value="1-DEOXY-D-XYLULOSE 5-PHOSPHATE REDUCTOISOMERASE"/>
    <property type="match status" value="1"/>
</dbReference>
<dbReference type="Proteomes" id="UP000030125">
    <property type="component" value="Unassembled WGS sequence"/>
</dbReference>
<feature type="binding site" evidence="9">
    <location>
        <position position="126"/>
    </location>
    <ligand>
        <name>NADPH</name>
        <dbReference type="ChEBI" id="CHEBI:57783"/>
    </ligand>
</feature>
<dbReference type="NCBIfam" id="NF009114">
    <property type="entry name" value="PRK12464.1"/>
    <property type="match status" value="1"/>
</dbReference>
<dbReference type="NCBIfam" id="TIGR00243">
    <property type="entry name" value="Dxr"/>
    <property type="match status" value="1"/>
</dbReference>
<reference evidence="13 14" key="1">
    <citation type="submission" date="2014-08" db="EMBL/GenBank/DDBJ databases">
        <title>Porphyromonas cangingivalis strain:COT-109_OH1386 Genome sequencing.</title>
        <authorList>
            <person name="Wallis C."/>
            <person name="Deusch O."/>
            <person name="O'Flynn C."/>
            <person name="Davis I."/>
            <person name="Jospin G."/>
            <person name="Darling A.E."/>
            <person name="Coil D.A."/>
            <person name="Alexiev A."/>
            <person name="Horsfall A."/>
            <person name="Kirkwood N."/>
            <person name="Harris S."/>
            <person name="Eisen J.A."/>
        </authorList>
    </citation>
    <scope>NUCLEOTIDE SEQUENCE [LARGE SCALE GENOMIC DNA]</scope>
    <source>
        <strain evidence="14">COT-109 OH1386</strain>
    </source>
</reference>
<dbReference type="InterPro" id="IPR026877">
    <property type="entry name" value="DXPR_C"/>
</dbReference>
<evidence type="ECO:0000313" key="14">
    <source>
        <dbReference type="Proteomes" id="UP000030125"/>
    </source>
</evidence>
<keyword evidence="7 9" id="KW-0414">Isoprene biosynthesis</keyword>
<dbReference type="RefSeq" id="WP_036850702.1">
    <property type="nucleotide sequence ID" value="NZ_JQJD01000010.1"/>
</dbReference>
<dbReference type="UniPathway" id="UPA00056">
    <property type="reaction ID" value="UER00092"/>
</dbReference>
<feature type="domain" description="1-deoxy-D-xylulose 5-phosphate reductoisomerase N-terminal" evidence="10">
    <location>
        <begin position="6"/>
        <end position="132"/>
    </location>
</feature>
<dbReference type="Pfam" id="PF02670">
    <property type="entry name" value="DXP_reductoisom"/>
    <property type="match status" value="1"/>
</dbReference>
<dbReference type="SUPFAM" id="SSF69055">
    <property type="entry name" value="1-deoxy-D-xylulose-5-phosphate reductoisomerase, C-terminal domain"/>
    <property type="match status" value="1"/>
</dbReference>
<keyword evidence="14" id="KW-1185">Reference proteome</keyword>
<dbReference type="PANTHER" id="PTHR30525:SF0">
    <property type="entry name" value="1-DEOXY-D-XYLULOSE 5-PHOSPHATE REDUCTOISOMERASE, CHLOROPLASTIC"/>
    <property type="match status" value="1"/>
</dbReference>
<keyword evidence="3 9" id="KW-0479">Metal-binding</keyword>
<evidence type="ECO:0000256" key="6">
    <source>
        <dbReference type="ARBA" id="ARBA00023211"/>
    </source>
</evidence>
<feature type="binding site" evidence="9">
    <location>
        <position position="40"/>
    </location>
    <ligand>
        <name>NADPH</name>
        <dbReference type="ChEBI" id="CHEBI:57783"/>
    </ligand>
</feature>
<keyword evidence="5 9" id="KW-0560">Oxidoreductase</keyword>
<evidence type="ECO:0000259" key="11">
    <source>
        <dbReference type="Pfam" id="PF08436"/>
    </source>
</evidence>
<dbReference type="PIRSF" id="PIRSF006205">
    <property type="entry name" value="Dxp_reductismrs"/>
    <property type="match status" value="1"/>
</dbReference>
<feature type="binding site" evidence="9">
    <location>
        <position position="125"/>
    </location>
    <ligand>
        <name>1-deoxy-D-xylulose 5-phosphate</name>
        <dbReference type="ChEBI" id="CHEBI:57792"/>
    </ligand>
</feature>
<evidence type="ECO:0000259" key="10">
    <source>
        <dbReference type="Pfam" id="PF02670"/>
    </source>
</evidence>
<organism evidence="13 14">
    <name type="scientific">Porphyromonas cangingivalis</name>
    <dbReference type="NCBI Taxonomy" id="36874"/>
    <lineage>
        <taxon>Bacteria</taxon>
        <taxon>Pseudomonadati</taxon>
        <taxon>Bacteroidota</taxon>
        <taxon>Bacteroidia</taxon>
        <taxon>Bacteroidales</taxon>
        <taxon>Porphyromonadaceae</taxon>
        <taxon>Porphyromonas</taxon>
    </lineage>
</organism>
<dbReference type="Gene3D" id="3.40.50.720">
    <property type="entry name" value="NAD(P)-binding Rossmann-like Domain"/>
    <property type="match status" value="1"/>
</dbReference>
<evidence type="ECO:0000256" key="8">
    <source>
        <dbReference type="ARBA" id="ARBA00048543"/>
    </source>
</evidence>
<feature type="binding site" evidence="9">
    <location>
        <position position="152"/>
    </location>
    <ligand>
        <name>1-deoxy-D-xylulose 5-phosphate</name>
        <dbReference type="ChEBI" id="CHEBI:57792"/>
    </ligand>
</feature>
<feature type="binding site" evidence="9">
    <location>
        <position position="151"/>
    </location>
    <ligand>
        <name>1-deoxy-D-xylulose 5-phosphate</name>
        <dbReference type="ChEBI" id="CHEBI:57792"/>
    </ligand>
</feature>
<dbReference type="OrthoDB" id="9806546at2"/>
<keyword evidence="9" id="KW-0460">Magnesium</keyword>
<feature type="binding site" evidence="9">
    <location>
        <position position="212"/>
    </location>
    <ligand>
        <name>1-deoxy-D-xylulose 5-phosphate</name>
        <dbReference type="ChEBI" id="CHEBI:57792"/>
    </ligand>
</feature>
<feature type="binding site" evidence="9">
    <location>
        <position position="124"/>
    </location>
    <ligand>
        <name>NADPH</name>
        <dbReference type="ChEBI" id="CHEBI:57783"/>
    </ligand>
</feature>
<comment type="cofactor">
    <cofactor evidence="9">
        <name>Mg(2+)</name>
        <dbReference type="ChEBI" id="CHEBI:18420"/>
    </cofactor>
    <cofactor evidence="9">
        <name>Mn(2+)</name>
        <dbReference type="ChEBI" id="CHEBI:29035"/>
    </cofactor>
</comment>
<dbReference type="STRING" id="36874.HQ34_04875"/>
<protein>
    <recommendedName>
        <fullName evidence="9">1-deoxy-D-xylulose 5-phosphate reductoisomerase</fullName>
        <shortName evidence="9">DXP reductoisomerase</shortName>
        <ecNumber evidence="9">1.1.1.267</ecNumber>
    </recommendedName>
    <alternativeName>
        <fullName evidence="9">1-deoxyxylulose-5-phosphate reductoisomerase</fullName>
    </alternativeName>
    <alternativeName>
        <fullName evidence="9">2-C-methyl-D-erythritol 4-phosphate synthase</fullName>
    </alternativeName>
</protein>
<keyword evidence="6 9" id="KW-0464">Manganese</keyword>
<feature type="binding site" evidence="9">
    <location>
        <position position="217"/>
    </location>
    <ligand>
        <name>1-deoxy-D-xylulose 5-phosphate</name>
        <dbReference type="ChEBI" id="CHEBI:57792"/>
    </ligand>
</feature>
<comment type="similarity">
    <text evidence="2 9">Belongs to the DXR family.</text>
</comment>
<feature type="domain" description="1-deoxy-D-xylulose 5-phosphate reductoisomerase C-terminal" evidence="11">
    <location>
        <begin position="146"/>
        <end position="229"/>
    </location>
</feature>
<evidence type="ECO:0000256" key="9">
    <source>
        <dbReference type="HAMAP-Rule" id="MF_00183"/>
    </source>
</evidence>
<feature type="binding site" evidence="9">
    <location>
        <position position="218"/>
    </location>
    <ligand>
        <name>1-deoxy-D-xylulose 5-phosphate</name>
        <dbReference type="ChEBI" id="CHEBI:57792"/>
    </ligand>
</feature>
<feature type="binding site" evidence="9">
    <location>
        <position position="150"/>
    </location>
    <ligand>
        <name>Mn(2+)</name>
        <dbReference type="ChEBI" id="CHEBI:29035"/>
    </ligand>
</feature>
<proteinExistence type="inferred from homology"/>
<name>A0A0A2EY64_PORCN</name>
<dbReference type="Gene3D" id="1.10.1740.10">
    <property type="match status" value="1"/>
</dbReference>
<feature type="binding site" evidence="9">
    <location>
        <position position="199"/>
    </location>
    <ligand>
        <name>1-deoxy-D-xylulose 5-phosphate</name>
        <dbReference type="ChEBI" id="CHEBI:57792"/>
    </ligand>
</feature>
<dbReference type="Pfam" id="PF08436">
    <property type="entry name" value="DXP_redisom_C"/>
    <property type="match status" value="1"/>
</dbReference>
<evidence type="ECO:0000256" key="3">
    <source>
        <dbReference type="ARBA" id="ARBA00022723"/>
    </source>
</evidence>
<evidence type="ECO:0000256" key="5">
    <source>
        <dbReference type="ARBA" id="ARBA00023002"/>
    </source>
</evidence>
<dbReference type="InterPro" id="IPR036291">
    <property type="entry name" value="NAD(P)-bd_dom_sf"/>
</dbReference>
<feature type="binding site" evidence="9">
    <location>
        <position position="15"/>
    </location>
    <ligand>
        <name>NADPH</name>
        <dbReference type="ChEBI" id="CHEBI:57783"/>
    </ligand>
</feature>
<evidence type="ECO:0000256" key="2">
    <source>
        <dbReference type="ARBA" id="ARBA00006825"/>
    </source>
</evidence>
<evidence type="ECO:0000256" key="7">
    <source>
        <dbReference type="ARBA" id="ARBA00023229"/>
    </source>
</evidence>
<feature type="domain" description="DXP reductoisomerase C-terminal" evidence="12">
    <location>
        <begin position="261"/>
        <end position="377"/>
    </location>
</feature>
<comment type="caution">
    <text evidence="13">The sequence shown here is derived from an EMBL/GenBank/DDBJ whole genome shotgun (WGS) entry which is preliminary data.</text>
</comment>
<dbReference type="GO" id="GO:0030145">
    <property type="term" value="F:manganese ion binding"/>
    <property type="evidence" value="ECO:0007669"/>
    <property type="project" value="TreeGrafter"/>
</dbReference>